<gene>
    <name evidence="1" type="ordered locus">Nwi_1474</name>
</gene>
<name>Q3SSK6_NITWN</name>
<accession>Q3SSK6</accession>
<dbReference type="RefSeq" id="WP_011314742.1">
    <property type="nucleotide sequence ID" value="NC_007406.1"/>
</dbReference>
<dbReference type="STRING" id="323098.Nwi_1474"/>
<reference evidence="1 2" key="1">
    <citation type="journal article" date="2006" name="Appl. Environ. Microbiol.">
        <title>Genome sequence of the chemolithoautotrophic nitrite-oxidizing bacterium Nitrobacter winogradskyi Nb-255.</title>
        <authorList>
            <person name="Starkenburg S.R."/>
            <person name="Chain P.S."/>
            <person name="Sayavedra-Soto L.A."/>
            <person name="Hauser L."/>
            <person name="Land M.L."/>
            <person name="Larimer F.W."/>
            <person name="Malfatti S.A."/>
            <person name="Klotz M.G."/>
            <person name="Bottomley P.J."/>
            <person name="Arp D.J."/>
            <person name="Hickey W.J."/>
        </authorList>
    </citation>
    <scope>NUCLEOTIDE SEQUENCE [LARGE SCALE GENOMIC DNA]</scope>
    <source>
        <strain evidence="2">ATCC 25391 / DSM 10237 / CIP 104748 / NCIMB 11846 / Nb-255</strain>
    </source>
</reference>
<dbReference type="AlphaFoldDB" id="Q3SSK6"/>
<protein>
    <submittedName>
        <fullName evidence="1">Per-hexamer repeat gene protein</fullName>
    </submittedName>
</protein>
<evidence type="ECO:0000313" key="2">
    <source>
        <dbReference type="Proteomes" id="UP000002531"/>
    </source>
</evidence>
<evidence type="ECO:0000313" key="1">
    <source>
        <dbReference type="EMBL" id="ABA04735.1"/>
    </source>
</evidence>
<dbReference type="Proteomes" id="UP000002531">
    <property type="component" value="Chromosome"/>
</dbReference>
<dbReference type="KEGG" id="nwi:Nwi_1474"/>
<proteinExistence type="predicted"/>
<sequence length="349" mass="32154">MFKLFDRVKVNIATTGTGDVTFGSASSNAFLTPTEAGAGDGDTVRYMIVDGLDFEEGIGTIGGGVTTMARTTVAKSKIGGTAGTSKINLSGTAVLSLTASAADILIPANNLSDLDDADTALDNLGGTTVGKALFTAADAAEARGTLEISDTLPTTQVFTTGSGTYTTPAGCKWIEVELIGGGGGGSGSGTSYGNGFAAGNTTFGDLTGGGANGGANAGRGTGGSASGGYVNLTGAGGGNGSGVNSTQGGSGGASPFGGAGAGGAAGAGAGTAAAANTGSGGGGGGVNTTPNGGGGGGSGGYVKAIINSPTSTYSYSVAAGGNGGSAGTGGAAGGAGGSGIIIVTEHYGS</sequence>
<dbReference type="HOGENOM" id="CLU_794174_0_0_5"/>
<organism evidence="1 2">
    <name type="scientific">Nitrobacter winogradskyi (strain ATCC 25391 / DSM 10237 / CIP 104748 / NCIMB 11846 / Nb-255)</name>
    <dbReference type="NCBI Taxonomy" id="323098"/>
    <lineage>
        <taxon>Bacteria</taxon>
        <taxon>Pseudomonadati</taxon>
        <taxon>Pseudomonadota</taxon>
        <taxon>Alphaproteobacteria</taxon>
        <taxon>Hyphomicrobiales</taxon>
        <taxon>Nitrobacteraceae</taxon>
        <taxon>Nitrobacter</taxon>
    </lineage>
</organism>
<keyword evidence="2" id="KW-1185">Reference proteome</keyword>
<dbReference type="eggNOG" id="ENOG503376F">
    <property type="taxonomic scope" value="Bacteria"/>
</dbReference>
<dbReference type="EMBL" id="CP000115">
    <property type="protein sequence ID" value="ABA04735.1"/>
    <property type="molecule type" value="Genomic_DNA"/>
</dbReference>
<dbReference type="OrthoDB" id="8238277at2"/>
<dbReference type="PRINTS" id="PR01228">
    <property type="entry name" value="EGGSHELL"/>
</dbReference>